<evidence type="ECO:0000256" key="1">
    <source>
        <dbReference type="ARBA" id="ARBA00004613"/>
    </source>
</evidence>
<dbReference type="Proteomes" id="UP001161247">
    <property type="component" value="Chromosome 7"/>
</dbReference>
<name>A0AAV1DYC2_OLDCO</name>
<organism evidence="7 8">
    <name type="scientific">Oldenlandia corymbosa var. corymbosa</name>
    <dbReference type="NCBI Taxonomy" id="529605"/>
    <lineage>
        <taxon>Eukaryota</taxon>
        <taxon>Viridiplantae</taxon>
        <taxon>Streptophyta</taxon>
        <taxon>Embryophyta</taxon>
        <taxon>Tracheophyta</taxon>
        <taxon>Spermatophyta</taxon>
        <taxon>Magnoliopsida</taxon>
        <taxon>eudicotyledons</taxon>
        <taxon>Gunneridae</taxon>
        <taxon>Pentapetalae</taxon>
        <taxon>asterids</taxon>
        <taxon>lamiids</taxon>
        <taxon>Gentianales</taxon>
        <taxon>Rubiaceae</taxon>
        <taxon>Rubioideae</taxon>
        <taxon>Spermacoceae</taxon>
        <taxon>Hedyotis-Oldenlandia complex</taxon>
        <taxon>Oldenlandia</taxon>
    </lineage>
</organism>
<evidence type="ECO:0000256" key="3">
    <source>
        <dbReference type="ARBA" id="ARBA00022471"/>
    </source>
</evidence>
<dbReference type="EMBL" id="OX459124">
    <property type="protein sequence ID" value="CAI9112247.1"/>
    <property type="molecule type" value="Genomic_DNA"/>
</dbReference>
<dbReference type="PANTHER" id="PTHR31232">
    <property type="match status" value="1"/>
</dbReference>
<dbReference type="AlphaFoldDB" id="A0AAV1DYC2"/>
<evidence type="ECO:0000256" key="6">
    <source>
        <dbReference type="RuleBase" id="RU367044"/>
    </source>
</evidence>
<dbReference type="InterPro" id="IPR010264">
    <property type="entry name" value="Self-incomp_S1"/>
</dbReference>
<keyword evidence="4 6" id="KW-0964">Secreted</keyword>
<comment type="similarity">
    <text evidence="2 6">Belongs to the plant self-incompatibility (S1) protein family.</text>
</comment>
<evidence type="ECO:0000256" key="4">
    <source>
        <dbReference type="ARBA" id="ARBA00022525"/>
    </source>
</evidence>
<keyword evidence="5 6" id="KW-0732">Signal</keyword>
<protein>
    <recommendedName>
        <fullName evidence="6">S-protein homolog</fullName>
    </recommendedName>
</protein>
<evidence type="ECO:0000256" key="5">
    <source>
        <dbReference type="ARBA" id="ARBA00022729"/>
    </source>
</evidence>
<feature type="chain" id="PRO_5043098913" description="S-protein homolog" evidence="6">
    <location>
        <begin position="23"/>
        <end position="175"/>
    </location>
</feature>
<dbReference type="GO" id="GO:0060320">
    <property type="term" value="P:rejection of self pollen"/>
    <property type="evidence" value="ECO:0007669"/>
    <property type="project" value="UniProtKB-KW"/>
</dbReference>
<sequence>MKILHFALLLLTFLAFLISASATTASTTTTLSRLHESPAGLNRFGRFPFPVPIPLRQVDVSIISALPNNSPPLVLHCFSGDDELGYRDLHSGELYRWEFFAHPWTKFLCSFNWTTKTQGFAVYDLKVGLSGGCGDAISNDDLYCYWLVRDDGFYLSKMYNPNPSLGQRTNSWLNK</sequence>
<comment type="subcellular location">
    <subcellularLocation>
        <location evidence="1 6">Secreted</location>
    </subcellularLocation>
</comment>
<reference evidence="7" key="1">
    <citation type="submission" date="2023-03" db="EMBL/GenBank/DDBJ databases">
        <authorList>
            <person name="Julca I."/>
        </authorList>
    </citation>
    <scope>NUCLEOTIDE SEQUENCE</scope>
</reference>
<evidence type="ECO:0000256" key="2">
    <source>
        <dbReference type="ARBA" id="ARBA00005581"/>
    </source>
</evidence>
<dbReference type="PANTHER" id="PTHR31232:SF172">
    <property type="entry name" value="S-PROTEIN HOMOLOG"/>
    <property type="match status" value="1"/>
</dbReference>
<evidence type="ECO:0000313" key="8">
    <source>
        <dbReference type="Proteomes" id="UP001161247"/>
    </source>
</evidence>
<evidence type="ECO:0000313" key="7">
    <source>
        <dbReference type="EMBL" id="CAI9112247.1"/>
    </source>
</evidence>
<dbReference type="Pfam" id="PF05938">
    <property type="entry name" value="Self-incomp_S1"/>
    <property type="match status" value="1"/>
</dbReference>
<keyword evidence="8" id="KW-1185">Reference proteome</keyword>
<proteinExistence type="inferred from homology"/>
<dbReference type="GO" id="GO:0005576">
    <property type="term" value="C:extracellular region"/>
    <property type="evidence" value="ECO:0007669"/>
    <property type="project" value="UniProtKB-SubCell"/>
</dbReference>
<accession>A0AAV1DYC2</accession>
<keyword evidence="3 6" id="KW-0713">Self-incompatibility</keyword>
<gene>
    <name evidence="7" type="ORF">OLC1_LOCUS19481</name>
</gene>
<feature type="signal peptide" evidence="6">
    <location>
        <begin position="1"/>
        <end position="22"/>
    </location>
</feature>